<protein>
    <recommendedName>
        <fullName evidence="2">Reverse transcriptase Ty1/copia-type domain-containing protein</fullName>
    </recommendedName>
</protein>
<feature type="region of interest" description="Disordered" evidence="1">
    <location>
        <begin position="392"/>
        <end position="464"/>
    </location>
</feature>
<dbReference type="Proteomes" id="UP001231189">
    <property type="component" value="Unassembled WGS sequence"/>
</dbReference>
<dbReference type="AlphaFoldDB" id="A0AAD8VUZ1"/>
<evidence type="ECO:0000259" key="2">
    <source>
        <dbReference type="Pfam" id="PF07727"/>
    </source>
</evidence>
<gene>
    <name evidence="3" type="ORF">QYE76_023687</name>
</gene>
<reference evidence="3" key="1">
    <citation type="submission" date="2023-07" db="EMBL/GenBank/DDBJ databases">
        <title>A chromosome-level genome assembly of Lolium multiflorum.</title>
        <authorList>
            <person name="Chen Y."/>
            <person name="Copetti D."/>
            <person name="Kolliker R."/>
            <person name="Studer B."/>
        </authorList>
    </citation>
    <scope>NUCLEOTIDE SEQUENCE</scope>
    <source>
        <strain evidence="3">02402/16</strain>
        <tissue evidence="3">Leaf</tissue>
    </source>
</reference>
<feature type="compositionally biased region" description="Low complexity" evidence="1">
    <location>
        <begin position="453"/>
        <end position="464"/>
    </location>
</feature>
<feature type="compositionally biased region" description="Low complexity" evidence="1">
    <location>
        <begin position="392"/>
        <end position="411"/>
    </location>
</feature>
<accession>A0AAD8VUZ1</accession>
<keyword evidence="4" id="KW-1185">Reference proteome</keyword>
<feature type="compositionally biased region" description="Low complexity" evidence="1">
    <location>
        <begin position="1"/>
        <end position="16"/>
    </location>
</feature>
<evidence type="ECO:0000313" key="4">
    <source>
        <dbReference type="Proteomes" id="UP001231189"/>
    </source>
</evidence>
<dbReference type="InterPro" id="IPR013103">
    <property type="entry name" value="RVT_2"/>
</dbReference>
<name>A0AAD8VUZ1_LOLMU</name>
<sequence>MKDKSSSSNQEMPSSSTQELVIIPEPTIAIKHYDNPVEDDNEAPKRSKRQRTAKSFGHDFIVYLMDDTPTSISEAYASQDDYWKEAVRSEMDSILANGTWEVTDRPYGCKPVGCKWVFKKKLRPDGTIEKYKARLVAKGYTQKEGEDFFDTYSPVARLTTIRVLLSLAASHGILVHQMDVKTTFLNGELDEEIYMEQPDGFVVDGQEGKVFGERLRATTGNTTSSDDEFPNDDFFPDIDNLFSNLNMGDNQDAAAATAANARRASPTQRPKRTLSDLLFFAHADGPKRPTILFPNVANKLLLPYVCKADLAAAKQPRRDPALQLSPPPVRRAPQLFPATAPARMSRPRGAQPHDSCPDLSCPRATSLPCASCQPATLPGRGLFGLLSARRASSSPTSCSGRSPAIASSSSTRGRRDGRGEHRRRRPGAAGGGDGDGRGLRRARGARCGEARDGGPSAAGGARRPAARSCLGGARAASHAWLAARGAWPVLTARLGLTARAARARGGGRGRPCLAGGRCHAGERDG</sequence>
<feature type="region of interest" description="Disordered" evidence="1">
    <location>
        <begin position="33"/>
        <end position="52"/>
    </location>
</feature>
<feature type="region of interest" description="Disordered" evidence="1">
    <location>
        <begin position="1"/>
        <end position="21"/>
    </location>
</feature>
<proteinExistence type="predicted"/>
<dbReference type="EMBL" id="JAUUTY010000006">
    <property type="protein sequence ID" value="KAK1618170.1"/>
    <property type="molecule type" value="Genomic_DNA"/>
</dbReference>
<comment type="caution">
    <text evidence="3">The sequence shown here is derived from an EMBL/GenBank/DDBJ whole genome shotgun (WGS) entry which is preliminary data.</text>
</comment>
<organism evidence="3 4">
    <name type="scientific">Lolium multiflorum</name>
    <name type="common">Italian ryegrass</name>
    <name type="synonym">Lolium perenne subsp. multiflorum</name>
    <dbReference type="NCBI Taxonomy" id="4521"/>
    <lineage>
        <taxon>Eukaryota</taxon>
        <taxon>Viridiplantae</taxon>
        <taxon>Streptophyta</taxon>
        <taxon>Embryophyta</taxon>
        <taxon>Tracheophyta</taxon>
        <taxon>Spermatophyta</taxon>
        <taxon>Magnoliopsida</taxon>
        <taxon>Liliopsida</taxon>
        <taxon>Poales</taxon>
        <taxon>Poaceae</taxon>
        <taxon>BOP clade</taxon>
        <taxon>Pooideae</taxon>
        <taxon>Poodae</taxon>
        <taxon>Poeae</taxon>
        <taxon>Poeae Chloroplast Group 2 (Poeae type)</taxon>
        <taxon>Loliodinae</taxon>
        <taxon>Loliinae</taxon>
        <taxon>Lolium</taxon>
    </lineage>
</organism>
<dbReference type="Pfam" id="PF07727">
    <property type="entry name" value="RVT_2"/>
    <property type="match status" value="1"/>
</dbReference>
<evidence type="ECO:0000256" key="1">
    <source>
        <dbReference type="SAM" id="MobiDB-lite"/>
    </source>
</evidence>
<evidence type="ECO:0000313" key="3">
    <source>
        <dbReference type="EMBL" id="KAK1618170.1"/>
    </source>
</evidence>
<feature type="region of interest" description="Disordered" evidence="1">
    <location>
        <begin position="315"/>
        <end position="334"/>
    </location>
</feature>
<feature type="domain" description="Reverse transcriptase Ty1/copia-type" evidence="2">
    <location>
        <begin position="97"/>
        <end position="211"/>
    </location>
</feature>
<feature type="region of interest" description="Disordered" evidence="1">
    <location>
        <begin position="339"/>
        <end position="358"/>
    </location>
</feature>